<dbReference type="GO" id="GO:0005576">
    <property type="term" value="C:extracellular region"/>
    <property type="evidence" value="ECO:0007669"/>
    <property type="project" value="UniProtKB-SubCell"/>
</dbReference>
<evidence type="ECO:0000256" key="8">
    <source>
        <dbReference type="ARBA" id="ARBA00023180"/>
    </source>
</evidence>
<evidence type="ECO:0000313" key="14">
    <source>
        <dbReference type="Proteomes" id="UP000749559"/>
    </source>
</evidence>
<comment type="subcellular location">
    <subcellularLocation>
        <location evidence="1">Secreted</location>
    </subcellularLocation>
</comment>
<accession>A0A8S4PVL2</accession>
<keyword evidence="6" id="KW-0524">Neurogenesis</keyword>
<evidence type="ECO:0000256" key="6">
    <source>
        <dbReference type="ARBA" id="ARBA00022902"/>
    </source>
</evidence>
<comment type="caution">
    <text evidence="13">The sequence shown here is derived from an EMBL/GenBank/DDBJ whole genome shotgun (WGS) entry which is preliminary data.</text>
</comment>
<dbReference type="InterPro" id="IPR027231">
    <property type="entry name" value="Semaphorin"/>
</dbReference>
<evidence type="ECO:0000256" key="3">
    <source>
        <dbReference type="ARBA" id="ARBA00022525"/>
    </source>
</evidence>
<organism evidence="13 14">
    <name type="scientific">Owenia fusiformis</name>
    <name type="common">Polychaete worm</name>
    <dbReference type="NCBI Taxonomy" id="6347"/>
    <lineage>
        <taxon>Eukaryota</taxon>
        <taxon>Metazoa</taxon>
        <taxon>Spiralia</taxon>
        <taxon>Lophotrochozoa</taxon>
        <taxon>Annelida</taxon>
        <taxon>Polychaeta</taxon>
        <taxon>Sedentaria</taxon>
        <taxon>Canalipalpata</taxon>
        <taxon>Sabellida</taxon>
        <taxon>Oweniida</taxon>
        <taxon>Oweniidae</taxon>
        <taxon>Owenia</taxon>
    </lineage>
</organism>
<dbReference type="GO" id="GO:0045499">
    <property type="term" value="F:chemorepellent activity"/>
    <property type="evidence" value="ECO:0007669"/>
    <property type="project" value="TreeGrafter"/>
</dbReference>
<gene>
    <name evidence="13" type="ORF">OFUS_LOCUS22308</name>
</gene>
<keyword evidence="2" id="KW-0217">Developmental protein</keyword>
<evidence type="ECO:0000256" key="9">
    <source>
        <dbReference type="ARBA" id="ARBA00074148"/>
    </source>
</evidence>
<keyword evidence="8" id="KW-0325">Glycoprotein</keyword>
<dbReference type="OrthoDB" id="9988752at2759"/>
<dbReference type="SUPFAM" id="SSF101912">
    <property type="entry name" value="Sema domain"/>
    <property type="match status" value="1"/>
</dbReference>
<dbReference type="PANTHER" id="PTHR11036">
    <property type="entry name" value="SEMAPHORIN"/>
    <property type="match status" value="1"/>
</dbReference>
<dbReference type="EMBL" id="CAIIXF020000010">
    <property type="protein sequence ID" value="CAH1798132.1"/>
    <property type="molecule type" value="Genomic_DNA"/>
</dbReference>
<evidence type="ECO:0000256" key="11">
    <source>
        <dbReference type="SAM" id="SignalP"/>
    </source>
</evidence>
<feature type="signal peptide" evidence="11">
    <location>
        <begin position="1"/>
        <end position="19"/>
    </location>
</feature>
<evidence type="ECO:0000256" key="2">
    <source>
        <dbReference type="ARBA" id="ARBA00022473"/>
    </source>
</evidence>
<comment type="caution">
    <text evidence="10">Lacks conserved residue(s) required for the propagation of feature annotation.</text>
</comment>
<keyword evidence="14" id="KW-1185">Reference proteome</keyword>
<evidence type="ECO:0000256" key="7">
    <source>
        <dbReference type="ARBA" id="ARBA00023157"/>
    </source>
</evidence>
<dbReference type="FunFam" id="2.130.10.10:FF:000369">
    <property type="entry name" value="semaphorin-2A isoform X1"/>
    <property type="match status" value="1"/>
</dbReference>
<keyword evidence="5" id="KW-0221">Differentiation</keyword>
<keyword evidence="7" id="KW-1015">Disulfide bond</keyword>
<evidence type="ECO:0000259" key="12">
    <source>
        <dbReference type="PROSITE" id="PS51004"/>
    </source>
</evidence>
<name>A0A8S4PVL2_OWEFU</name>
<dbReference type="Proteomes" id="UP000749559">
    <property type="component" value="Unassembled WGS sequence"/>
</dbReference>
<evidence type="ECO:0000313" key="13">
    <source>
        <dbReference type="EMBL" id="CAH1798132.1"/>
    </source>
</evidence>
<keyword evidence="4 11" id="KW-0732">Signal</keyword>
<proteinExistence type="predicted"/>
<evidence type="ECO:0000256" key="1">
    <source>
        <dbReference type="ARBA" id="ARBA00004613"/>
    </source>
</evidence>
<feature type="chain" id="PRO_5035810479" description="Semaphorin-2A" evidence="11">
    <location>
        <begin position="20"/>
        <end position="661"/>
    </location>
</feature>
<dbReference type="GO" id="GO:0030335">
    <property type="term" value="P:positive regulation of cell migration"/>
    <property type="evidence" value="ECO:0007669"/>
    <property type="project" value="TreeGrafter"/>
</dbReference>
<dbReference type="GO" id="GO:0007411">
    <property type="term" value="P:axon guidance"/>
    <property type="evidence" value="ECO:0007669"/>
    <property type="project" value="TreeGrafter"/>
</dbReference>
<dbReference type="GO" id="GO:0005886">
    <property type="term" value="C:plasma membrane"/>
    <property type="evidence" value="ECO:0007669"/>
    <property type="project" value="TreeGrafter"/>
</dbReference>
<protein>
    <recommendedName>
        <fullName evidence="9">Semaphorin-2A</fullName>
    </recommendedName>
</protein>
<dbReference type="AlphaFoldDB" id="A0A8S4PVL2"/>
<dbReference type="Pfam" id="PF01403">
    <property type="entry name" value="Sema"/>
    <property type="match status" value="1"/>
</dbReference>
<sequence length="661" mass="74966">MDYIISLSCLLLCLVQSLAQRDPPSFIPRELRRFSDGMLYYRHLVVDEVLDVLYVGAMERVFRLNLVDITDRTDEFAKSAPLLAGSSTSGDCRSQTQEDCKNHIRVIVPLEKHILVCGTGAKEPKEFELYSNLSIKLDKGPGSGLAKCPYDPNDNYTAIWVESGNPGNISSLYSATYTDATRTDALIYRPSLPDDRWAKRYEFLRTDGQATEWLNEPDFIASFDIGDFVYFFFRETAVEYINCGKAIYSRVARVCKNDQGGANILEKRWTTFLKARLNCSIPGEFPFYFNEINDVFTTDKQVFHAVFATNENGLQGAAICSFNLSSMEILFDEGSFKEQTESWANWLPVADRDVPDPRPGQCAEDSTSLPTDVLSFIKRNPLMDPAVEHNTGRPLFYTSGVLFTKLALTKVGRYTVYFAATALGEIYKIVHWLEGGESENNVVAKWTPYKDQSTKIWSLKISGDYLYVATDWSVLQLSVLQCSGYTVCHYCVRDPHCGWNLSTNKCDIFVNSIRSLQSVENPGGSVCNPTCSETKNIVAKEFGESLHLTIESFCIPEGPVTWFFTPYEGTDIQIQIDNLQYILTQKSGLVIMGVNDDMRGVFSCRNSDNSTLATYEIALPECNSIDCQWKKEFDRWCQEFDVYQREFNTWKESKDECDTDF</sequence>
<evidence type="ECO:0000256" key="10">
    <source>
        <dbReference type="PROSITE-ProRule" id="PRU00352"/>
    </source>
</evidence>
<dbReference type="InterPro" id="IPR015943">
    <property type="entry name" value="WD40/YVTN_repeat-like_dom_sf"/>
</dbReference>
<dbReference type="InterPro" id="IPR036352">
    <property type="entry name" value="Semap_dom_sf"/>
</dbReference>
<keyword evidence="3" id="KW-0964">Secreted</keyword>
<reference evidence="13" key="1">
    <citation type="submission" date="2022-03" db="EMBL/GenBank/DDBJ databases">
        <authorList>
            <person name="Martin C."/>
        </authorList>
    </citation>
    <scope>NUCLEOTIDE SEQUENCE</scope>
</reference>
<dbReference type="GO" id="GO:0030215">
    <property type="term" value="F:semaphorin receptor binding"/>
    <property type="evidence" value="ECO:0007669"/>
    <property type="project" value="InterPro"/>
</dbReference>
<dbReference type="InterPro" id="IPR001627">
    <property type="entry name" value="Semap_dom"/>
</dbReference>
<dbReference type="SMART" id="SM00630">
    <property type="entry name" value="Sema"/>
    <property type="match status" value="1"/>
</dbReference>
<dbReference type="Gene3D" id="2.130.10.10">
    <property type="entry name" value="YVTN repeat-like/Quinoprotein amine dehydrogenase"/>
    <property type="match status" value="1"/>
</dbReference>
<evidence type="ECO:0000256" key="5">
    <source>
        <dbReference type="ARBA" id="ARBA00022782"/>
    </source>
</evidence>
<dbReference type="SUPFAM" id="SSF103575">
    <property type="entry name" value="Plexin repeat"/>
    <property type="match status" value="1"/>
</dbReference>
<dbReference type="GO" id="GO:0071526">
    <property type="term" value="P:semaphorin-plexin signaling pathway"/>
    <property type="evidence" value="ECO:0007669"/>
    <property type="project" value="TreeGrafter"/>
</dbReference>
<dbReference type="PROSITE" id="PS51004">
    <property type="entry name" value="SEMA"/>
    <property type="match status" value="1"/>
</dbReference>
<evidence type="ECO:0000256" key="4">
    <source>
        <dbReference type="ARBA" id="ARBA00022729"/>
    </source>
</evidence>
<dbReference type="PANTHER" id="PTHR11036:SF90">
    <property type="entry name" value="SEMAPHORIN 2B, ISOFORM D-RELATED"/>
    <property type="match status" value="1"/>
</dbReference>
<feature type="domain" description="Sema" evidence="12">
    <location>
        <begin position="15"/>
        <end position="479"/>
    </location>
</feature>